<dbReference type="OrthoDB" id="2688047at2759"/>
<proteinExistence type="predicted"/>
<gene>
    <name evidence="3" type="ORF">M404DRAFT_33197</name>
</gene>
<dbReference type="HOGENOM" id="CLU_033743_4_0_1"/>
<keyword evidence="1" id="KW-0507">mRNA processing</keyword>
<keyword evidence="4" id="KW-1185">Reference proteome</keyword>
<evidence type="ECO:0000313" key="3">
    <source>
        <dbReference type="EMBL" id="KIN96493.1"/>
    </source>
</evidence>
<protein>
    <recommendedName>
        <fullName evidence="5">Retrotransposon gag domain-containing protein</fullName>
    </recommendedName>
</protein>
<organism evidence="3 4">
    <name type="scientific">Pisolithus tinctorius Marx 270</name>
    <dbReference type="NCBI Taxonomy" id="870435"/>
    <lineage>
        <taxon>Eukaryota</taxon>
        <taxon>Fungi</taxon>
        <taxon>Dikarya</taxon>
        <taxon>Basidiomycota</taxon>
        <taxon>Agaricomycotina</taxon>
        <taxon>Agaricomycetes</taxon>
        <taxon>Agaricomycetidae</taxon>
        <taxon>Boletales</taxon>
        <taxon>Sclerodermatineae</taxon>
        <taxon>Pisolithaceae</taxon>
        <taxon>Pisolithus</taxon>
    </lineage>
</organism>
<dbReference type="Proteomes" id="UP000054217">
    <property type="component" value="Unassembled WGS sequence"/>
</dbReference>
<accession>A0A0C3NMD7</accession>
<dbReference type="InterPro" id="IPR036875">
    <property type="entry name" value="Znf_CCHC_sf"/>
</dbReference>
<feature type="region of interest" description="Disordered" evidence="2">
    <location>
        <begin position="83"/>
        <end position="148"/>
    </location>
</feature>
<reference evidence="4" key="2">
    <citation type="submission" date="2015-01" db="EMBL/GenBank/DDBJ databases">
        <title>Evolutionary Origins and Diversification of the Mycorrhizal Mutualists.</title>
        <authorList>
            <consortium name="DOE Joint Genome Institute"/>
            <consortium name="Mycorrhizal Genomics Consortium"/>
            <person name="Kohler A."/>
            <person name="Kuo A."/>
            <person name="Nagy L.G."/>
            <person name="Floudas D."/>
            <person name="Copeland A."/>
            <person name="Barry K.W."/>
            <person name="Cichocki N."/>
            <person name="Veneault-Fourrey C."/>
            <person name="LaButti K."/>
            <person name="Lindquist E.A."/>
            <person name="Lipzen A."/>
            <person name="Lundell T."/>
            <person name="Morin E."/>
            <person name="Murat C."/>
            <person name="Riley R."/>
            <person name="Ohm R."/>
            <person name="Sun H."/>
            <person name="Tunlid A."/>
            <person name="Henrissat B."/>
            <person name="Grigoriev I.V."/>
            <person name="Hibbett D.S."/>
            <person name="Martin F."/>
        </authorList>
    </citation>
    <scope>NUCLEOTIDE SEQUENCE [LARGE SCALE GENOMIC DNA]</scope>
    <source>
        <strain evidence="4">Marx 270</strain>
    </source>
</reference>
<evidence type="ECO:0008006" key="5">
    <source>
        <dbReference type="Google" id="ProtNLM"/>
    </source>
</evidence>
<name>A0A0C3NMD7_PISTI</name>
<evidence type="ECO:0000313" key="4">
    <source>
        <dbReference type="Proteomes" id="UP000054217"/>
    </source>
</evidence>
<feature type="compositionally biased region" description="Low complexity" evidence="2">
    <location>
        <begin position="94"/>
        <end position="119"/>
    </location>
</feature>
<dbReference type="InParanoid" id="A0A0C3NMD7"/>
<sequence>MDSWRDFILELQTPFSPHDPVADAESQLNHLHEKESQHISKYVVNFNQLASQDEVHWVGKPQTLHELCYLAQEIDAHYWEHKEEVQRASKHQASSSSNKSGSGSNNNHPKTGNNNSSSSPKPASLKPGNNNNNNLSKPEPSTLSKDRKLTPEGCKHHLKGNLCMFCRGLGHFTEKCPKKTRKAKAHATTTTKAALALGLGSTPETKK</sequence>
<dbReference type="AlphaFoldDB" id="A0A0C3NMD7"/>
<dbReference type="EMBL" id="KN832045">
    <property type="protein sequence ID" value="KIN96493.1"/>
    <property type="molecule type" value="Genomic_DNA"/>
</dbReference>
<evidence type="ECO:0000256" key="1">
    <source>
        <dbReference type="ARBA" id="ARBA00022664"/>
    </source>
</evidence>
<reference evidence="3 4" key="1">
    <citation type="submission" date="2014-04" db="EMBL/GenBank/DDBJ databases">
        <authorList>
            <consortium name="DOE Joint Genome Institute"/>
            <person name="Kuo A."/>
            <person name="Kohler A."/>
            <person name="Costa M.D."/>
            <person name="Nagy L.G."/>
            <person name="Floudas D."/>
            <person name="Copeland A."/>
            <person name="Barry K.W."/>
            <person name="Cichocki N."/>
            <person name="Veneault-Fourrey C."/>
            <person name="LaButti K."/>
            <person name="Lindquist E.A."/>
            <person name="Lipzen A."/>
            <person name="Lundell T."/>
            <person name="Morin E."/>
            <person name="Murat C."/>
            <person name="Sun H."/>
            <person name="Tunlid A."/>
            <person name="Henrissat B."/>
            <person name="Grigoriev I.V."/>
            <person name="Hibbett D.S."/>
            <person name="Martin F."/>
            <person name="Nordberg H.P."/>
            <person name="Cantor M.N."/>
            <person name="Hua S.X."/>
        </authorList>
    </citation>
    <scope>NUCLEOTIDE SEQUENCE [LARGE SCALE GENOMIC DNA]</scope>
    <source>
        <strain evidence="3 4">Marx 270</strain>
    </source>
</reference>
<evidence type="ECO:0000256" key="2">
    <source>
        <dbReference type="SAM" id="MobiDB-lite"/>
    </source>
</evidence>
<dbReference type="GO" id="GO:0003676">
    <property type="term" value="F:nucleic acid binding"/>
    <property type="evidence" value="ECO:0007669"/>
    <property type="project" value="InterPro"/>
</dbReference>
<dbReference type="GO" id="GO:0006397">
    <property type="term" value="P:mRNA processing"/>
    <property type="evidence" value="ECO:0007669"/>
    <property type="project" value="UniProtKB-KW"/>
</dbReference>
<dbReference type="GO" id="GO:0008270">
    <property type="term" value="F:zinc ion binding"/>
    <property type="evidence" value="ECO:0007669"/>
    <property type="project" value="InterPro"/>
</dbReference>
<dbReference type="SUPFAM" id="SSF57756">
    <property type="entry name" value="Retrovirus zinc finger-like domains"/>
    <property type="match status" value="1"/>
</dbReference>